<gene>
    <name evidence="1" type="ORF">J1N35_033758</name>
</gene>
<dbReference type="Proteomes" id="UP000828251">
    <property type="component" value="Unassembled WGS sequence"/>
</dbReference>
<protein>
    <submittedName>
        <fullName evidence="1">Uncharacterized protein</fullName>
    </submittedName>
</protein>
<proteinExistence type="predicted"/>
<organism evidence="1 2">
    <name type="scientific">Gossypium stocksii</name>
    <dbReference type="NCBI Taxonomy" id="47602"/>
    <lineage>
        <taxon>Eukaryota</taxon>
        <taxon>Viridiplantae</taxon>
        <taxon>Streptophyta</taxon>
        <taxon>Embryophyta</taxon>
        <taxon>Tracheophyta</taxon>
        <taxon>Spermatophyta</taxon>
        <taxon>Magnoliopsida</taxon>
        <taxon>eudicotyledons</taxon>
        <taxon>Gunneridae</taxon>
        <taxon>Pentapetalae</taxon>
        <taxon>rosids</taxon>
        <taxon>malvids</taxon>
        <taxon>Malvales</taxon>
        <taxon>Malvaceae</taxon>
        <taxon>Malvoideae</taxon>
        <taxon>Gossypium</taxon>
    </lineage>
</organism>
<keyword evidence="2" id="KW-1185">Reference proteome</keyword>
<dbReference type="AlphaFoldDB" id="A0A9D3UQX0"/>
<sequence>DNNKVVNCITKEVGGGTDHLIVLVDSSSYVRNLLKENIQHAMHEVTDRT</sequence>
<dbReference type="EMBL" id="JAIQCV010000010">
    <property type="protein sequence ID" value="KAH1055693.1"/>
    <property type="molecule type" value="Genomic_DNA"/>
</dbReference>
<comment type="caution">
    <text evidence="1">The sequence shown here is derived from an EMBL/GenBank/DDBJ whole genome shotgun (WGS) entry which is preliminary data.</text>
</comment>
<name>A0A9D3UQX0_9ROSI</name>
<dbReference type="OrthoDB" id="10450291at2759"/>
<accession>A0A9D3UQX0</accession>
<feature type="non-terminal residue" evidence="1">
    <location>
        <position position="1"/>
    </location>
</feature>
<evidence type="ECO:0000313" key="2">
    <source>
        <dbReference type="Proteomes" id="UP000828251"/>
    </source>
</evidence>
<evidence type="ECO:0000313" key="1">
    <source>
        <dbReference type="EMBL" id="KAH1055693.1"/>
    </source>
</evidence>
<reference evidence="1 2" key="1">
    <citation type="journal article" date="2021" name="Plant Biotechnol. J.">
        <title>Multi-omics assisted identification of the key and species-specific regulatory components of drought-tolerant mechanisms in Gossypium stocksii.</title>
        <authorList>
            <person name="Yu D."/>
            <person name="Ke L."/>
            <person name="Zhang D."/>
            <person name="Wu Y."/>
            <person name="Sun Y."/>
            <person name="Mei J."/>
            <person name="Sun J."/>
            <person name="Sun Y."/>
        </authorList>
    </citation>
    <scope>NUCLEOTIDE SEQUENCE [LARGE SCALE GENOMIC DNA]</scope>
    <source>
        <strain evidence="2">cv. E1</strain>
        <tissue evidence="1">Leaf</tissue>
    </source>
</reference>